<dbReference type="InterPro" id="IPR001264">
    <property type="entry name" value="Glyco_trans_51"/>
</dbReference>
<keyword evidence="9" id="KW-0378">Hydrolase</keyword>
<evidence type="ECO:0000256" key="12">
    <source>
        <dbReference type="ARBA" id="ARBA00023136"/>
    </source>
</evidence>
<dbReference type="Gene3D" id="3.40.710.10">
    <property type="entry name" value="DD-peptidase/beta-lactamase superfamily"/>
    <property type="match status" value="1"/>
</dbReference>
<keyword evidence="14" id="KW-0961">Cell wall biogenesis/degradation</keyword>
<evidence type="ECO:0000256" key="10">
    <source>
        <dbReference type="ARBA" id="ARBA00022960"/>
    </source>
</evidence>
<evidence type="ECO:0000256" key="7">
    <source>
        <dbReference type="ARBA" id="ARBA00022676"/>
    </source>
</evidence>
<dbReference type="RefSeq" id="WP_147058984.1">
    <property type="nucleotide sequence ID" value="NZ_BJYL01000035.1"/>
</dbReference>
<keyword evidence="12" id="KW-0472">Membrane</keyword>
<evidence type="ECO:0000256" key="9">
    <source>
        <dbReference type="ARBA" id="ARBA00022801"/>
    </source>
</evidence>
<proteinExistence type="inferred from homology"/>
<keyword evidence="11" id="KW-0573">Peptidoglycan synthesis</keyword>
<dbReference type="InterPro" id="IPR023346">
    <property type="entry name" value="Lysozyme-like_dom_sf"/>
</dbReference>
<dbReference type="InterPro" id="IPR036950">
    <property type="entry name" value="PBP_transglycosylase"/>
</dbReference>
<dbReference type="AlphaFoldDB" id="A0A511ZA00"/>
<keyword evidence="7" id="KW-0328">Glycosyltransferase</keyword>
<dbReference type="SUPFAM" id="SSF56601">
    <property type="entry name" value="beta-lactamase/transpeptidase-like"/>
    <property type="match status" value="1"/>
</dbReference>
<evidence type="ECO:0000313" key="20">
    <source>
        <dbReference type="Proteomes" id="UP000321901"/>
    </source>
</evidence>
<evidence type="ECO:0000256" key="3">
    <source>
        <dbReference type="ARBA" id="ARBA00007739"/>
    </source>
</evidence>
<evidence type="ECO:0000256" key="14">
    <source>
        <dbReference type="ARBA" id="ARBA00023316"/>
    </source>
</evidence>
<dbReference type="NCBIfam" id="TIGR02074">
    <property type="entry name" value="PBP_1a_fam"/>
    <property type="match status" value="1"/>
</dbReference>
<dbReference type="EMBL" id="BJYL01000035">
    <property type="protein sequence ID" value="GEN84276.1"/>
    <property type="molecule type" value="Genomic_DNA"/>
</dbReference>
<comment type="catalytic activity">
    <reaction evidence="15">
        <text>Preferential cleavage: (Ac)2-L-Lys-D-Ala-|-D-Ala. Also transpeptidation of peptidyl-alanyl moieties that are N-acyl substituents of D-alanine.</text>
        <dbReference type="EC" id="3.4.16.4"/>
    </reaction>
</comment>
<dbReference type="OrthoDB" id="9766909at2"/>
<evidence type="ECO:0000256" key="16">
    <source>
        <dbReference type="ARBA" id="ARBA00049902"/>
    </source>
</evidence>
<dbReference type="PANTHER" id="PTHR32282">
    <property type="entry name" value="BINDING PROTEIN TRANSPEPTIDASE, PUTATIVE-RELATED"/>
    <property type="match status" value="1"/>
</dbReference>
<comment type="similarity">
    <text evidence="3">In the N-terminal section; belongs to the glycosyltransferase 51 family.</text>
</comment>
<dbReference type="InterPro" id="IPR012338">
    <property type="entry name" value="Beta-lactam/transpept-like"/>
</dbReference>
<evidence type="ECO:0000256" key="8">
    <source>
        <dbReference type="ARBA" id="ARBA00022679"/>
    </source>
</evidence>
<dbReference type="SUPFAM" id="SSF53955">
    <property type="entry name" value="Lysozyme-like"/>
    <property type="match status" value="1"/>
</dbReference>
<evidence type="ECO:0000256" key="4">
    <source>
        <dbReference type="ARBA" id="ARBA00022475"/>
    </source>
</evidence>
<evidence type="ECO:0000256" key="13">
    <source>
        <dbReference type="ARBA" id="ARBA00023268"/>
    </source>
</evidence>
<evidence type="ECO:0000256" key="11">
    <source>
        <dbReference type="ARBA" id="ARBA00022984"/>
    </source>
</evidence>
<keyword evidence="6" id="KW-0645">Protease</keyword>
<evidence type="ECO:0000259" key="17">
    <source>
        <dbReference type="Pfam" id="PF00905"/>
    </source>
</evidence>
<name>A0A511ZA00_9BACL</name>
<dbReference type="Gene3D" id="1.10.3810.10">
    <property type="entry name" value="Biosynthetic peptidoglycan transglycosylase-like"/>
    <property type="match status" value="1"/>
</dbReference>
<gene>
    <name evidence="19" type="primary">pbpG</name>
    <name evidence="19" type="ORF">SLU01_25880</name>
</gene>
<dbReference type="GO" id="GO:0006508">
    <property type="term" value="P:proteolysis"/>
    <property type="evidence" value="ECO:0007669"/>
    <property type="project" value="UniProtKB-KW"/>
</dbReference>
<evidence type="ECO:0000256" key="15">
    <source>
        <dbReference type="ARBA" id="ARBA00034000"/>
    </source>
</evidence>
<evidence type="ECO:0000256" key="1">
    <source>
        <dbReference type="ARBA" id="ARBA00004236"/>
    </source>
</evidence>
<dbReference type="GO" id="GO:0030288">
    <property type="term" value="C:outer membrane-bounded periplasmic space"/>
    <property type="evidence" value="ECO:0007669"/>
    <property type="project" value="TreeGrafter"/>
</dbReference>
<reference evidence="19 20" key="1">
    <citation type="submission" date="2019-07" db="EMBL/GenBank/DDBJ databases">
        <title>Whole genome shotgun sequence of Sporosarcina luteola NBRC 105378.</title>
        <authorList>
            <person name="Hosoyama A."/>
            <person name="Uohara A."/>
            <person name="Ohji S."/>
            <person name="Ichikawa N."/>
        </authorList>
    </citation>
    <scope>NUCLEOTIDE SEQUENCE [LARGE SCALE GENOMIC DNA]</scope>
    <source>
        <strain evidence="19 20">NBRC 105378</strain>
    </source>
</reference>
<dbReference type="Proteomes" id="UP000321901">
    <property type="component" value="Unassembled WGS sequence"/>
</dbReference>
<evidence type="ECO:0000259" key="18">
    <source>
        <dbReference type="Pfam" id="PF00912"/>
    </source>
</evidence>
<dbReference type="PANTHER" id="PTHR32282:SF11">
    <property type="entry name" value="PENICILLIN-BINDING PROTEIN 1B"/>
    <property type="match status" value="1"/>
</dbReference>
<comment type="catalytic activity">
    <reaction evidence="16">
        <text>[GlcNAc-(1-&gt;4)-Mur2Ac(oyl-L-Ala-gamma-D-Glu-L-Lys-D-Ala-D-Ala)](n)-di-trans,octa-cis-undecaprenyl diphosphate + beta-D-GlcNAc-(1-&gt;4)-Mur2Ac(oyl-L-Ala-gamma-D-Glu-L-Lys-D-Ala-D-Ala)-di-trans,octa-cis-undecaprenyl diphosphate = [GlcNAc-(1-&gt;4)-Mur2Ac(oyl-L-Ala-gamma-D-Glu-L-Lys-D-Ala-D-Ala)](n+1)-di-trans,octa-cis-undecaprenyl diphosphate + di-trans,octa-cis-undecaprenyl diphosphate + H(+)</text>
        <dbReference type="Rhea" id="RHEA:23708"/>
        <dbReference type="Rhea" id="RHEA-COMP:9602"/>
        <dbReference type="Rhea" id="RHEA-COMP:9603"/>
        <dbReference type="ChEBI" id="CHEBI:15378"/>
        <dbReference type="ChEBI" id="CHEBI:58405"/>
        <dbReference type="ChEBI" id="CHEBI:60033"/>
        <dbReference type="ChEBI" id="CHEBI:78435"/>
        <dbReference type="EC" id="2.4.99.28"/>
    </reaction>
</comment>
<dbReference type="GO" id="GO:0009002">
    <property type="term" value="F:serine-type D-Ala-D-Ala carboxypeptidase activity"/>
    <property type="evidence" value="ECO:0007669"/>
    <property type="project" value="UniProtKB-EC"/>
</dbReference>
<accession>A0A511ZA00</accession>
<dbReference type="GO" id="GO:0008658">
    <property type="term" value="F:penicillin binding"/>
    <property type="evidence" value="ECO:0007669"/>
    <property type="project" value="InterPro"/>
</dbReference>
<feature type="domain" description="Glycosyl transferase family 51" evidence="18">
    <location>
        <begin position="68"/>
        <end position="237"/>
    </location>
</feature>
<keyword evidence="8" id="KW-0808">Transferase</keyword>
<comment type="similarity">
    <text evidence="2">In the C-terminal section; belongs to the transpeptidase family.</text>
</comment>
<evidence type="ECO:0000256" key="5">
    <source>
        <dbReference type="ARBA" id="ARBA00022645"/>
    </source>
</evidence>
<dbReference type="Pfam" id="PF00912">
    <property type="entry name" value="Transgly"/>
    <property type="match status" value="1"/>
</dbReference>
<keyword evidence="20" id="KW-1185">Reference proteome</keyword>
<dbReference type="GO" id="GO:0008360">
    <property type="term" value="P:regulation of cell shape"/>
    <property type="evidence" value="ECO:0007669"/>
    <property type="project" value="UniProtKB-KW"/>
</dbReference>
<keyword evidence="4" id="KW-1003">Cell membrane</keyword>
<keyword evidence="13" id="KW-0511">Multifunctional enzyme</keyword>
<feature type="domain" description="Penicillin-binding protein transpeptidase" evidence="17">
    <location>
        <begin position="328"/>
        <end position="562"/>
    </location>
</feature>
<evidence type="ECO:0000256" key="6">
    <source>
        <dbReference type="ARBA" id="ARBA00022670"/>
    </source>
</evidence>
<dbReference type="FunFam" id="1.10.3810.10:FF:000001">
    <property type="entry name" value="Penicillin-binding protein 1A"/>
    <property type="match status" value="1"/>
</dbReference>
<evidence type="ECO:0000256" key="2">
    <source>
        <dbReference type="ARBA" id="ARBA00007090"/>
    </source>
</evidence>
<dbReference type="InterPro" id="IPR050396">
    <property type="entry name" value="Glycosyltr_51/Transpeptidase"/>
</dbReference>
<keyword evidence="10" id="KW-0133">Cell shape</keyword>
<sequence length="685" mass="77533">MKRVDYIKKKKRRNFFRRIALLIVTAATAFFTMFLCLRLYAQITGAPSLSVPKASVFLDKNGRQIGDKFSAERRYWVELDEISPFLLDAVIATEDRNFYNHHGFDYKRIAGAVLKDLKTMRKAEGASSITQQYARNLFLTHEKSWNRKIKEALYAYRMEVFYEKDVILEGYLNTVYFGHGMYGVEAASRFYFAKSAKDLTLEESAVITAIAKGPSVYSPLDNPERSRDRQLLILSLMEDQGFITEKQKERAADIAVTLKTEDWADMKRVAPYFLDEVWREAEKILSKKGRYPAEGGWTIRTTLDPHHQKTAEEYIEKWMPESELQVGFMSMEPETGAITSLVGGVDYTESPFNRVTQAKRQPGSAMKPILYAAALEDGYNPLTFMSTERTIFTYDEGRSTYEPKNINGKFAGHPISLAQALAISDNIYAVKTLEDIGYKKFNKMADRLGLEIEYKESPAVALGTSEVSLLNMTNAYNRISSGGLEVEPTTILSITDAEGKTIYEQPKKTTKRVITEQDAFVMTHLLTGMFDPVFNDYSVATGLSMRSKQKRPYAAKSGTTISDQYLIGYSPSLTAGIWTGYDVGQQLTDLTDKAASKKIWIDFMETVHEGKTPEPFIPPKGVNGVIVDIETGGIAVNECTKQRLVYLKEKDMPQKLCTDKNLREQNSGEDSESDSFELFPFSFFE</sequence>
<dbReference type="GO" id="GO:0009252">
    <property type="term" value="P:peptidoglycan biosynthetic process"/>
    <property type="evidence" value="ECO:0007669"/>
    <property type="project" value="UniProtKB-KW"/>
</dbReference>
<keyword evidence="5" id="KW-0121">Carboxypeptidase</keyword>
<dbReference type="Pfam" id="PF00905">
    <property type="entry name" value="Transpeptidase"/>
    <property type="match status" value="1"/>
</dbReference>
<dbReference type="InterPro" id="IPR001460">
    <property type="entry name" value="PCN-bd_Tpept"/>
</dbReference>
<protein>
    <submittedName>
        <fullName evidence="19">Penicillin-binding protein 2D</fullName>
    </submittedName>
</protein>
<comment type="caution">
    <text evidence="19">The sequence shown here is derived from an EMBL/GenBank/DDBJ whole genome shotgun (WGS) entry which is preliminary data.</text>
</comment>
<dbReference type="GO" id="GO:0071555">
    <property type="term" value="P:cell wall organization"/>
    <property type="evidence" value="ECO:0007669"/>
    <property type="project" value="UniProtKB-KW"/>
</dbReference>
<dbReference type="GO" id="GO:0008955">
    <property type="term" value="F:peptidoglycan glycosyltransferase activity"/>
    <property type="evidence" value="ECO:0007669"/>
    <property type="project" value="UniProtKB-EC"/>
</dbReference>
<comment type="subcellular location">
    <subcellularLocation>
        <location evidence="1">Cell membrane</location>
    </subcellularLocation>
</comment>
<dbReference type="GO" id="GO:0005886">
    <property type="term" value="C:plasma membrane"/>
    <property type="evidence" value="ECO:0007669"/>
    <property type="project" value="UniProtKB-SubCell"/>
</dbReference>
<evidence type="ECO:0000313" key="19">
    <source>
        <dbReference type="EMBL" id="GEN84276.1"/>
    </source>
</evidence>
<organism evidence="19 20">
    <name type="scientific">Sporosarcina luteola</name>
    <dbReference type="NCBI Taxonomy" id="582850"/>
    <lineage>
        <taxon>Bacteria</taxon>
        <taxon>Bacillati</taxon>
        <taxon>Bacillota</taxon>
        <taxon>Bacilli</taxon>
        <taxon>Bacillales</taxon>
        <taxon>Caryophanaceae</taxon>
        <taxon>Sporosarcina</taxon>
    </lineage>
</organism>